<dbReference type="PROSITE" id="PS00198">
    <property type="entry name" value="4FE4S_FER_1"/>
    <property type="match status" value="2"/>
</dbReference>
<dbReference type="InterPro" id="IPR002932">
    <property type="entry name" value="Glu_synthdom"/>
</dbReference>
<feature type="region of interest" description="Disordered" evidence="11">
    <location>
        <begin position="104"/>
        <end position="129"/>
    </location>
</feature>
<dbReference type="GO" id="GO:0006537">
    <property type="term" value="P:glutamate biosynthetic process"/>
    <property type="evidence" value="ECO:0007669"/>
    <property type="project" value="UniProtKB-KW"/>
</dbReference>
<evidence type="ECO:0000256" key="1">
    <source>
        <dbReference type="ARBA" id="ARBA00009716"/>
    </source>
</evidence>
<protein>
    <recommendedName>
        <fullName evidence="2">glutamate synthase (NADPH)</fullName>
        <ecNumber evidence="2">1.4.1.13</ecNumber>
    </recommendedName>
</protein>
<feature type="domain" description="4Fe-4S ferredoxin-type" evidence="12">
    <location>
        <begin position="19"/>
        <end position="48"/>
    </location>
</feature>
<keyword evidence="10" id="KW-0004">4Fe-4S</keyword>
<organism evidence="13 14">
    <name type="scientific">Desulfobotulus alkaliphilus</name>
    <dbReference type="NCBI Taxonomy" id="622671"/>
    <lineage>
        <taxon>Bacteria</taxon>
        <taxon>Pseudomonadati</taxon>
        <taxon>Thermodesulfobacteriota</taxon>
        <taxon>Desulfobacteria</taxon>
        <taxon>Desulfobacterales</taxon>
        <taxon>Desulfobacteraceae</taxon>
        <taxon>Desulfobotulus</taxon>
    </lineage>
</organism>
<dbReference type="GO" id="GO:0004355">
    <property type="term" value="F:glutamate synthase (NADPH) activity"/>
    <property type="evidence" value="ECO:0007669"/>
    <property type="project" value="UniProtKB-EC"/>
</dbReference>
<dbReference type="InterPro" id="IPR024188">
    <property type="entry name" value="GltB"/>
</dbReference>
<feature type="binding site" evidence="10">
    <location>
        <position position="93"/>
    </location>
    <ligand>
        <name>[4Fe-4S] cluster</name>
        <dbReference type="ChEBI" id="CHEBI:49883"/>
        <label>1</label>
    </ligand>
</feature>
<evidence type="ECO:0000256" key="11">
    <source>
        <dbReference type="SAM" id="MobiDB-lite"/>
    </source>
</evidence>
<keyword evidence="3" id="KW-0028">Amino-acid biosynthesis</keyword>
<feature type="binding site" evidence="10">
    <location>
        <position position="86"/>
    </location>
    <ligand>
        <name>[4Fe-4S] cluster</name>
        <dbReference type="ChEBI" id="CHEBI:49883"/>
        <label>2</label>
    </ligand>
</feature>
<dbReference type="AlphaFoldDB" id="A0A562S417"/>
<evidence type="ECO:0000256" key="9">
    <source>
        <dbReference type="PIRNR" id="PIRNR006429"/>
    </source>
</evidence>
<name>A0A562S417_9BACT</name>
<dbReference type="GO" id="GO:0046872">
    <property type="term" value="F:metal ion binding"/>
    <property type="evidence" value="ECO:0007669"/>
    <property type="project" value="UniProtKB-KW"/>
</dbReference>
<proteinExistence type="inferred from homology"/>
<evidence type="ECO:0000256" key="3">
    <source>
        <dbReference type="ARBA" id="ARBA00022605"/>
    </source>
</evidence>
<keyword evidence="7" id="KW-0314">Glutamate biosynthesis</keyword>
<sequence length="544" mass="59035">MSANGQIIPSSLSISDLPWQIRWDQDKCTLCGSCTAVCPVNAIELGVFRKREITAGLGLAEKPSSSQSIRYGIRQRTSPAYACVGCAMCSMVCPNDAISPVRNDGSDKLRYHINQGGQPRSRGGRRNDPSGLLDQIKFIRISMLTDPALDAGRHTFDVNTLLGRVLEPRDALKHQREHGWMPPVREIYPLVIGGMSFGALSPTMWEGLQMGVAYLNEEMGMPVRICTGEGGCPPRLLRSRFLKYVILQIASGYFGWDEIIHAIPEMKEDPCAIEIKYGQGAKPGDGGLLMWHKVNRLIAAIRGVPERVSLPSPPTHQTQYSIEESVAKMIQSMSMAWGFRVPVYPKISATSTSLAVLNNLTRNPYAAGLAIDGEDGGTGAAYNVSMNHMGHPIASNLRDCYLNLVKVGKQNEIPLFAGGGVGKNGNLAANAAALIMMGASGVQTGKYIMQAAAGCLGSEQDRCNICNIGLCPKGIASQDPRIYRRLDAEKVAERVVDLYLAFDMELRKILAPLGRSTSLPIGMSDALGINDYHAAERLGIRYVV</sequence>
<dbReference type="SUPFAM" id="SSF54862">
    <property type="entry name" value="4Fe-4S ferredoxins"/>
    <property type="match status" value="1"/>
</dbReference>
<evidence type="ECO:0000256" key="10">
    <source>
        <dbReference type="PIRSR" id="PIRSR006429-1"/>
    </source>
</evidence>
<evidence type="ECO:0000256" key="6">
    <source>
        <dbReference type="ARBA" id="ARBA00023014"/>
    </source>
</evidence>
<dbReference type="OrthoDB" id="9758182at2"/>
<keyword evidence="4 10" id="KW-0479">Metal-binding</keyword>
<dbReference type="SUPFAM" id="SSF51395">
    <property type="entry name" value="FMN-linked oxidoreductases"/>
    <property type="match status" value="1"/>
</dbReference>
<dbReference type="EMBL" id="VLLC01000004">
    <property type="protein sequence ID" value="TWI75290.1"/>
    <property type="molecule type" value="Genomic_DNA"/>
</dbReference>
<dbReference type="Gene3D" id="3.20.20.70">
    <property type="entry name" value="Aldolase class I"/>
    <property type="match status" value="1"/>
</dbReference>
<dbReference type="Proteomes" id="UP000318307">
    <property type="component" value="Unassembled WGS sequence"/>
</dbReference>
<evidence type="ECO:0000313" key="13">
    <source>
        <dbReference type="EMBL" id="TWI75290.1"/>
    </source>
</evidence>
<comment type="similarity">
    <text evidence="1 9">Belongs to the glutamate synthase family.</text>
</comment>
<dbReference type="InterPro" id="IPR017900">
    <property type="entry name" value="4Fe4S_Fe_S_CS"/>
</dbReference>
<dbReference type="PANTHER" id="PTHR43819:SF1">
    <property type="entry name" value="ARCHAEAL-TYPE GLUTAMATE SYNTHASE [NADPH]"/>
    <property type="match status" value="1"/>
</dbReference>
<evidence type="ECO:0000259" key="12">
    <source>
        <dbReference type="PROSITE" id="PS51379"/>
    </source>
</evidence>
<evidence type="ECO:0000256" key="8">
    <source>
        <dbReference type="ARBA" id="ARBA00048151"/>
    </source>
</evidence>
<evidence type="ECO:0000256" key="5">
    <source>
        <dbReference type="ARBA" id="ARBA00023004"/>
    </source>
</evidence>
<accession>A0A562S417</accession>
<comment type="catalytic activity">
    <reaction evidence="8">
        <text>2 L-glutamate + NADP(+) = L-glutamine + 2-oxoglutarate + NADPH + H(+)</text>
        <dbReference type="Rhea" id="RHEA:15501"/>
        <dbReference type="ChEBI" id="CHEBI:15378"/>
        <dbReference type="ChEBI" id="CHEBI:16810"/>
        <dbReference type="ChEBI" id="CHEBI:29985"/>
        <dbReference type="ChEBI" id="CHEBI:57783"/>
        <dbReference type="ChEBI" id="CHEBI:58349"/>
        <dbReference type="ChEBI" id="CHEBI:58359"/>
        <dbReference type="EC" id="1.4.1.13"/>
    </reaction>
</comment>
<comment type="caution">
    <text evidence="13">The sequence shown here is derived from an EMBL/GenBank/DDBJ whole genome shotgun (WGS) entry which is preliminary data.</text>
</comment>
<dbReference type="Pfam" id="PF00037">
    <property type="entry name" value="Fer4"/>
    <property type="match status" value="1"/>
</dbReference>
<evidence type="ECO:0000256" key="4">
    <source>
        <dbReference type="ARBA" id="ARBA00022723"/>
    </source>
</evidence>
<gene>
    <name evidence="13" type="ORF">LZ24_00741</name>
</gene>
<dbReference type="Gene3D" id="3.30.70.20">
    <property type="match status" value="1"/>
</dbReference>
<evidence type="ECO:0000313" key="14">
    <source>
        <dbReference type="Proteomes" id="UP000318307"/>
    </source>
</evidence>
<dbReference type="InterPro" id="IPR017896">
    <property type="entry name" value="4Fe4S_Fe-S-bd"/>
</dbReference>
<evidence type="ECO:0000256" key="2">
    <source>
        <dbReference type="ARBA" id="ARBA00012079"/>
    </source>
</evidence>
<feature type="binding site" evidence="10">
    <location>
        <position position="89"/>
    </location>
    <ligand>
        <name>[4Fe-4S] cluster</name>
        <dbReference type="ChEBI" id="CHEBI:49883"/>
        <label>2</label>
    </ligand>
</feature>
<dbReference type="GO" id="GO:0051539">
    <property type="term" value="F:4 iron, 4 sulfur cluster binding"/>
    <property type="evidence" value="ECO:0007669"/>
    <property type="project" value="UniProtKB-KW"/>
</dbReference>
<dbReference type="InterPro" id="IPR013785">
    <property type="entry name" value="Aldolase_TIM"/>
</dbReference>
<keyword evidence="14" id="KW-1185">Reference proteome</keyword>
<dbReference type="PIRSF" id="PIRSF006429">
    <property type="entry name" value="GOGAT_lg_2"/>
    <property type="match status" value="1"/>
</dbReference>
<dbReference type="EC" id="1.4.1.13" evidence="2"/>
<keyword evidence="5 10" id="KW-0408">Iron</keyword>
<evidence type="ECO:0000256" key="7">
    <source>
        <dbReference type="ARBA" id="ARBA00023164"/>
    </source>
</evidence>
<dbReference type="PROSITE" id="PS51379">
    <property type="entry name" value="4FE4S_FER_2"/>
    <property type="match status" value="2"/>
</dbReference>
<dbReference type="PANTHER" id="PTHR43819">
    <property type="entry name" value="ARCHAEAL-TYPE GLUTAMATE SYNTHASE [NADPH]"/>
    <property type="match status" value="1"/>
</dbReference>
<dbReference type="RefSeq" id="WP_144682455.1">
    <property type="nucleotide sequence ID" value="NZ_VLLC01000004.1"/>
</dbReference>
<dbReference type="Pfam" id="PF01645">
    <property type="entry name" value="Glu_synthase"/>
    <property type="match status" value="1"/>
</dbReference>
<feature type="binding site" evidence="10">
    <location>
        <position position="83"/>
    </location>
    <ligand>
        <name>[4Fe-4S] cluster</name>
        <dbReference type="ChEBI" id="CHEBI:49883"/>
        <label>2</label>
    </ligand>
</feature>
<reference evidence="13 14" key="1">
    <citation type="submission" date="2019-07" db="EMBL/GenBank/DDBJ databases">
        <title>Genome sequencing of 100 strains of the haloalkaliphilic chemolithoautotrophic sulfur-oxidizing bacterium Thioalkalivibrio.</title>
        <authorList>
            <person name="Muyzer G."/>
        </authorList>
    </citation>
    <scope>NUCLEOTIDE SEQUENCE [LARGE SCALE GENOMIC DNA]</scope>
    <source>
        <strain evidence="13 14">ASO4-4</strain>
    </source>
</reference>
<feature type="domain" description="4Fe-4S ferredoxin-type" evidence="12">
    <location>
        <begin position="73"/>
        <end position="103"/>
    </location>
</feature>
<keyword evidence="6 10" id="KW-0411">Iron-sulfur</keyword>